<dbReference type="VEuPathDB" id="FungiDB:CHGG_06316"/>
<dbReference type="InParanoid" id="Q2H4U9"/>
<feature type="compositionally biased region" description="Low complexity" evidence="1">
    <location>
        <begin position="438"/>
        <end position="450"/>
    </location>
</feature>
<evidence type="ECO:0000313" key="3">
    <source>
        <dbReference type="Proteomes" id="UP000001056"/>
    </source>
</evidence>
<proteinExistence type="predicted"/>
<sequence>MAFLCLKFSEPGRRICVVVPGPEAAQCRLFANTALGSVIGWTHTRLRPATWAEPLSRVPGPKLPLHEALLVSGPTPSLFPEGSSSARSDDDGGNLMTLFGARREGLWPRNLVLCNCSTFRPVHPLSFSAIPCFFQAPAGALGGLAAGSQEASSPRISSEFYDHPITPVQQRQRRTLPRRQDTASPRSEDRSPTPSSQRTLRRTPRFSASPSPSPSPRPLDTTPRRAHLEAATVGITPRPLFSTVGGPAQSGPAEQVFHSFRRQLSQELSDDPEEASTFLPSSFNPHSQQYPSSTTPQPHPAVRLSKNTKSAILWALEEALRKPHPFSSDPVEENASMADLLAGSGGPPTTNGHITSSSRPTAPPAQTGSPQQVIRGPRMIMRERAEREARQRAEREQMERARAEEEARLLEEAQRRAAEQRQPVAGAAPGGDIPTDPATQRRQQRAQEAQSGSRVSAGMPSASMHHQSATVPPLRPTRVPATAQPPQNLAATPQPGMNASAPVQPGEPSNQGMGSTRIKNTFPHAFERWEALSAHWEGMTSFWLRRLQENTDEAERNPISTQLSRQVADLSAAGANLFHAVVELQRLRASSERKFQRWFFETRSELERNQEVNAVLETQMEHERQARADAVRVAAQSDAENIKLQKLVSEMRRELLISKEEARRAWEELGRREQEERDRTVSLQQGHPTVVGGVQVVPMTQTIPSRTASRHTRSTSQVADTSDYMAGQGNQYPAYTSAPQPPSSAAPANAVPQSPASAGDQSRYYQQAETAGNDAGDYGAESEAGYSEGEYMIDARGNYLMDEHGNRIPYHSPSTSPSRARRSDAGAEDYETPAPQPPTSYPPSSSHWAGTQAGAQPGAQLGAAEYAGQGFAAPGWEQLPRHHHPTRLSDVIEEDERSRTSVSHVSRA</sequence>
<dbReference type="OMA" id="WEMLSSH"/>
<reference evidence="3" key="1">
    <citation type="journal article" date="2015" name="Genome Announc.">
        <title>Draft genome sequence of the cellulolytic fungus Chaetomium globosum.</title>
        <authorList>
            <person name="Cuomo C.A."/>
            <person name="Untereiner W.A."/>
            <person name="Ma L.-J."/>
            <person name="Grabherr M."/>
            <person name="Birren B.W."/>
        </authorList>
    </citation>
    <scope>NUCLEOTIDE SEQUENCE [LARGE SCALE GENOMIC DNA]</scope>
    <source>
        <strain evidence="3">ATCC 6205 / CBS 148.51 / DSM 1962 / NBRC 6347 / NRRL 1970</strain>
    </source>
</reference>
<dbReference type="RefSeq" id="XP_001222411.1">
    <property type="nucleotide sequence ID" value="XM_001222410.1"/>
</dbReference>
<feature type="region of interest" description="Disordered" evidence="1">
    <location>
        <begin position="155"/>
        <end position="252"/>
    </location>
</feature>
<feature type="compositionally biased region" description="Polar residues" evidence="1">
    <location>
        <begin position="347"/>
        <end position="372"/>
    </location>
</feature>
<feature type="compositionally biased region" description="Basic and acidic residues" evidence="1">
    <location>
        <begin position="178"/>
        <end position="191"/>
    </location>
</feature>
<dbReference type="Proteomes" id="UP000001056">
    <property type="component" value="Unassembled WGS sequence"/>
</dbReference>
<feature type="compositionally biased region" description="Polar residues" evidence="1">
    <location>
        <begin position="484"/>
        <end position="497"/>
    </location>
</feature>
<protein>
    <submittedName>
        <fullName evidence="2">Uncharacterized protein</fullName>
    </submittedName>
</protein>
<dbReference type="eggNOG" id="ENOG502R2UZ">
    <property type="taxonomic scope" value="Eukaryota"/>
</dbReference>
<feature type="region of interest" description="Disordered" evidence="1">
    <location>
        <begin position="339"/>
        <end position="514"/>
    </location>
</feature>
<accession>Q2H4U9</accession>
<feature type="region of interest" description="Disordered" evidence="1">
    <location>
        <begin position="264"/>
        <end position="303"/>
    </location>
</feature>
<dbReference type="OrthoDB" id="5945798at2759"/>
<dbReference type="STRING" id="306901.Q2H4U9"/>
<feature type="compositionally biased region" description="Low complexity" evidence="1">
    <location>
        <begin position="842"/>
        <end position="864"/>
    </location>
</feature>
<gene>
    <name evidence="2" type="ORF">CHGG_06316</name>
</gene>
<feature type="compositionally biased region" description="Polar residues" evidence="1">
    <location>
        <begin position="759"/>
        <end position="770"/>
    </location>
</feature>
<feature type="compositionally biased region" description="Basic and acidic residues" evidence="1">
    <location>
        <begin position="668"/>
        <end position="680"/>
    </location>
</feature>
<feature type="compositionally biased region" description="Polar residues" evidence="1">
    <location>
        <begin position="278"/>
        <end position="296"/>
    </location>
</feature>
<dbReference type="AlphaFoldDB" id="Q2H4U9"/>
<evidence type="ECO:0000256" key="1">
    <source>
        <dbReference type="SAM" id="MobiDB-lite"/>
    </source>
</evidence>
<dbReference type="HOGENOM" id="CLU_007593_1_1_1"/>
<evidence type="ECO:0000313" key="2">
    <source>
        <dbReference type="EMBL" id="EAQ89697.1"/>
    </source>
</evidence>
<name>Q2H4U9_CHAGB</name>
<feature type="compositionally biased region" description="Basic and acidic residues" evidence="1">
    <location>
        <begin position="380"/>
        <end position="419"/>
    </location>
</feature>
<keyword evidence="3" id="KW-1185">Reference proteome</keyword>
<dbReference type="EMBL" id="CH408031">
    <property type="protein sequence ID" value="EAQ89697.1"/>
    <property type="molecule type" value="Genomic_DNA"/>
</dbReference>
<feature type="region of interest" description="Disordered" evidence="1">
    <location>
        <begin position="804"/>
        <end position="908"/>
    </location>
</feature>
<dbReference type="GeneID" id="4390511"/>
<feature type="region of interest" description="Disordered" evidence="1">
    <location>
        <begin position="668"/>
        <end position="782"/>
    </location>
</feature>
<feature type="compositionally biased region" description="Low complexity" evidence="1">
    <location>
        <begin position="745"/>
        <end position="758"/>
    </location>
</feature>
<organism evidence="2 3">
    <name type="scientific">Chaetomium globosum (strain ATCC 6205 / CBS 148.51 / DSM 1962 / NBRC 6347 / NRRL 1970)</name>
    <name type="common">Soil fungus</name>
    <dbReference type="NCBI Taxonomy" id="306901"/>
    <lineage>
        <taxon>Eukaryota</taxon>
        <taxon>Fungi</taxon>
        <taxon>Dikarya</taxon>
        <taxon>Ascomycota</taxon>
        <taxon>Pezizomycotina</taxon>
        <taxon>Sordariomycetes</taxon>
        <taxon>Sordariomycetidae</taxon>
        <taxon>Sordariales</taxon>
        <taxon>Chaetomiaceae</taxon>
        <taxon>Chaetomium</taxon>
    </lineage>
</organism>